<gene>
    <name evidence="2" type="ORF">GCM10010411_57490</name>
</gene>
<sequence length="99" mass="10178">MRKISQGPTATLTAALVTTLLGGCSADALMGSNAPEASKSTPPKERCAQVFAPPTGERPPKSVTVLLADCSASSYVRNDPSQRQDWASKLGSGFPTPGS</sequence>
<accession>A0ABN3Q5G1</accession>
<keyword evidence="3" id="KW-1185">Reference proteome</keyword>
<feature type="region of interest" description="Disordered" evidence="1">
    <location>
        <begin position="77"/>
        <end position="99"/>
    </location>
</feature>
<evidence type="ECO:0000256" key="1">
    <source>
        <dbReference type="SAM" id="MobiDB-lite"/>
    </source>
</evidence>
<evidence type="ECO:0000313" key="2">
    <source>
        <dbReference type="EMBL" id="GAA2615012.1"/>
    </source>
</evidence>
<name>A0ABN3Q5G1_9ACTN</name>
<evidence type="ECO:0008006" key="4">
    <source>
        <dbReference type="Google" id="ProtNLM"/>
    </source>
</evidence>
<dbReference type="PROSITE" id="PS51257">
    <property type="entry name" value="PROKAR_LIPOPROTEIN"/>
    <property type="match status" value="1"/>
</dbReference>
<comment type="caution">
    <text evidence="2">The sequence shown here is derived from an EMBL/GenBank/DDBJ whole genome shotgun (WGS) entry which is preliminary data.</text>
</comment>
<proteinExistence type="predicted"/>
<dbReference type="RefSeq" id="WP_344545578.1">
    <property type="nucleotide sequence ID" value="NZ_BAAATD010000008.1"/>
</dbReference>
<organism evidence="2 3">
    <name type="scientific">Actinomadura fulvescens</name>
    <dbReference type="NCBI Taxonomy" id="46160"/>
    <lineage>
        <taxon>Bacteria</taxon>
        <taxon>Bacillati</taxon>
        <taxon>Actinomycetota</taxon>
        <taxon>Actinomycetes</taxon>
        <taxon>Streptosporangiales</taxon>
        <taxon>Thermomonosporaceae</taxon>
        <taxon>Actinomadura</taxon>
    </lineage>
</organism>
<evidence type="ECO:0000313" key="3">
    <source>
        <dbReference type="Proteomes" id="UP001501509"/>
    </source>
</evidence>
<feature type="region of interest" description="Disordered" evidence="1">
    <location>
        <begin position="30"/>
        <end position="61"/>
    </location>
</feature>
<protein>
    <recommendedName>
        <fullName evidence="4">Lipoprotein</fullName>
    </recommendedName>
</protein>
<reference evidence="2 3" key="1">
    <citation type="journal article" date="2019" name="Int. J. Syst. Evol. Microbiol.">
        <title>The Global Catalogue of Microorganisms (GCM) 10K type strain sequencing project: providing services to taxonomists for standard genome sequencing and annotation.</title>
        <authorList>
            <consortium name="The Broad Institute Genomics Platform"/>
            <consortium name="The Broad Institute Genome Sequencing Center for Infectious Disease"/>
            <person name="Wu L."/>
            <person name="Ma J."/>
        </authorList>
    </citation>
    <scope>NUCLEOTIDE SEQUENCE [LARGE SCALE GENOMIC DNA]</scope>
    <source>
        <strain evidence="2 3">JCM 6833</strain>
    </source>
</reference>
<dbReference type="Proteomes" id="UP001501509">
    <property type="component" value="Unassembled WGS sequence"/>
</dbReference>
<dbReference type="EMBL" id="BAAATD010000008">
    <property type="protein sequence ID" value="GAA2615012.1"/>
    <property type="molecule type" value="Genomic_DNA"/>
</dbReference>